<gene>
    <name evidence="5" type="ORF">C6P46_006536</name>
</gene>
<dbReference type="AlphaFoldDB" id="A0A9P7B3M2"/>
<comment type="subcellular location">
    <subcellularLocation>
        <location evidence="1">Cytoplasm</location>
    </subcellularLocation>
</comment>
<dbReference type="PANTHER" id="PTHR13022:SF0">
    <property type="entry name" value="EUKARYOTIC TRANSLATION INITIATION FACTOR 3 SUBUNIT K"/>
    <property type="match status" value="1"/>
</dbReference>
<evidence type="ECO:0000313" key="5">
    <source>
        <dbReference type="EMBL" id="KAG0657352.1"/>
    </source>
</evidence>
<evidence type="ECO:0000256" key="2">
    <source>
        <dbReference type="SAM" id="MobiDB-lite"/>
    </source>
</evidence>
<feature type="signal peptide" evidence="3">
    <location>
        <begin position="1"/>
        <end position="22"/>
    </location>
</feature>
<dbReference type="GO" id="GO:0043022">
    <property type="term" value="F:ribosome binding"/>
    <property type="evidence" value="ECO:0007669"/>
    <property type="project" value="InterPro"/>
</dbReference>
<dbReference type="InterPro" id="IPR016024">
    <property type="entry name" value="ARM-type_fold"/>
</dbReference>
<dbReference type="InterPro" id="IPR033464">
    <property type="entry name" value="CSN8_PSD8_EIF3K"/>
</dbReference>
<comment type="subunit">
    <text evidence="1">Component of the eukaryotic translation initiation factor 3 (eIF-3) complex.</text>
</comment>
<protein>
    <recommendedName>
        <fullName evidence="1">Eukaryotic translation initiation factor 3 subunit K</fullName>
        <shortName evidence="1">eIF3k</shortName>
    </recommendedName>
    <alternativeName>
        <fullName evidence="1">eIF-3 p25</fullName>
    </alternativeName>
</protein>
<organism evidence="5 6">
    <name type="scientific">Rhodotorula mucilaginosa</name>
    <name type="common">Yeast</name>
    <name type="synonym">Rhodotorula rubra</name>
    <dbReference type="NCBI Taxonomy" id="5537"/>
    <lineage>
        <taxon>Eukaryota</taxon>
        <taxon>Fungi</taxon>
        <taxon>Dikarya</taxon>
        <taxon>Basidiomycota</taxon>
        <taxon>Pucciniomycotina</taxon>
        <taxon>Microbotryomycetes</taxon>
        <taxon>Sporidiobolales</taxon>
        <taxon>Sporidiobolaceae</taxon>
        <taxon>Rhodotorula</taxon>
    </lineage>
</organism>
<dbReference type="InterPro" id="IPR009374">
    <property type="entry name" value="eIF3k"/>
</dbReference>
<dbReference type="GO" id="GO:0006446">
    <property type="term" value="P:regulation of translational initiation"/>
    <property type="evidence" value="ECO:0007669"/>
    <property type="project" value="InterPro"/>
</dbReference>
<keyword evidence="1" id="KW-0963">Cytoplasm</keyword>
<comment type="function">
    <text evidence="1">Component of the eukaryotic translation initiation factor 3 (eIF-3) complex, which is involved in protein synthesis of a specialized repertoire of mRNAs and, together with other initiation factors, stimulates binding of mRNA and methionyl-tRNAi to the 40S ribosome. The eIF-3 complex specifically targets and initiates translation of a subset of mRNAs involved in cell proliferation.</text>
</comment>
<keyword evidence="1" id="KW-0648">Protein biosynthesis</keyword>
<feature type="region of interest" description="Disordered" evidence="2">
    <location>
        <begin position="313"/>
        <end position="339"/>
    </location>
</feature>
<evidence type="ECO:0000313" key="6">
    <source>
        <dbReference type="Proteomes" id="UP000777482"/>
    </source>
</evidence>
<keyword evidence="3" id="KW-0732">Signal</keyword>
<dbReference type="GO" id="GO:0001732">
    <property type="term" value="P:formation of cytoplasmic translation initiation complex"/>
    <property type="evidence" value="ECO:0007669"/>
    <property type="project" value="UniProtKB-UniRule"/>
</dbReference>
<sequence length="476" mass="52466">MAMDLLRLALLCMPLGFPSTRPAQIMLVDADPRVHVLLLMLPLLTEPTRARSARWLRAAASDRPRNFLASSDPASGHKTMPGVTLRRRSSSSGFCSPSSSRIDMVSALLLFPATMQISGQEPAPVRGMDFEGSGGPGVLVRFSVSLTSPKAADEWTRSRLPSDAGRLIRTTRRMDARQVGSGSRKWEHHRCMYTSMALVLRPSRISILDSPSMLANANRPSHIETLISGVDRYNPSNVHLLEDYLQQQLANDQYDLLANLALLKLYQFNPAILSPPATLSVLFLSLVHAPFSPDFSLAWALLSDSFVVGAALPPAAPDSDDDDEEDQAPARPAEPHGEKETALRLFELSKLLQARKLRAFWTLFRQGQDGGDREDEVRARVKGLVEAAQGCEERVRASMAHEMERSFRSIKKSTLEGFLGISDSSQLGQLASARGWTVRDSEVQLPANDSNTPKGQVTHERIEIEQLTRLLGRTQA</sequence>
<feature type="compositionally biased region" description="Acidic residues" evidence="2">
    <location>
        <begin position="318"/>
        <end position="327"/>
    </location>
</feature>
<keyword evidence="1" id="KW-0396">Initiation factor</keyword>
<dbReference type="GO" id="GO:0003723">
    <property type="term" value="F:RNA binding"/>
    <property type="evidence" value="ECO:0007669"/>
    <property type="project" value="UniProtKB-UniRule"/>
</dbReference>
<evidence type="ECO:0000256" key="1">
    <source>
        <dbReference type="HAMAP-Rule" id="MF_03010"/>
    </source>
</evidence>
<keyword evidence="6" id="KW-1185">Reference proteome</keyword>
<comment type="caution">
    <text evidence="5">The sequence shown here is derived from an EMBL/GenBank/DDBJ whole genome shotgun (WGS) entry which is preliminary data.</text>
</comment>
<dbReference type="Gene3D" id="1.10.10.10">
    <property type="entry name" value="Winged helix-like DNA-binding domain superfamily/Winged helix DNA-binding domain"/>
    <property type="match status" value="1"/>
</dbReference>
<dbReference type="EMBL" id="PUHQ01000082">
    <property type="protein sequence ID" value="KAG0657352.1"/>
    <property type="molecule type" value="Genomic_DNA"/>
</dbReference>
<comment type="similarity">
    <text evidence="1">Belongs to the eIF-3 subunit K family.</text>
</comment>
<dbReference type="Proteomes" id="UP000777482">
    <property type="component" value="Unassembled WGS sequence"/>
</dbReference>
<evidence type="ECO:0000256" key="3">
    <source>
        <dbReference type="SAM" id="SignalP"/>
    </source>
</evidence>
<accession>A0A9P7B3M2</accession>
<dbReference type="GO" id="GO:0033290">
    <property type="term" value="C:eukaryotic 48S preinitiation complex"/>
    <property type="evidence" value="ECO:0007669"/>
    <property type="project" value="UniProtKB-UniRule"/>
</dbReference>
<dbReference type="InterPro" id="IPR036390">
    <property type="entry name" value="WH_DNA-bd_sf"/>
</dbReference>
<dbReference type="PANTHER" id="PTHR13022">
    <property type="entry name" value="EUKARYOTIC TRANSLATION INITIATION FACTOR 3 SUBUNIT 11"/>
    <property type="match status" value="1"/>
</dbReference>
<feature type="domain" description="CSN8/PSMD8/EIF3K" evidence="4">
    <location>
        <begin position="282"/>
        <end position="451"/>
    </location>
</feature>
<dbReference type="SUPFAM" id="SSF46785">
    <property type="entry name" value="Winged helix' DNA-binding domain"/>
    <property type="match status" value="1"/>
</dbReference>
<dbReference type="InterPro" id="IPR016020">
    <property type="entry name" value="Transl_init_fac_sub12_N_euk"/>
</dbReference>
<feature type="chain" id="PRO_5040344358" description="Eukaryotic translation initiation factor 3 subunit K" evidence="3">
    <location>
        <begin position="23"/>
        <end position="476"/>
    </location>
</feature>
<evidence type="ECO:0000259" key="4">
    <source>
        <dbReference type="Pfam" id="PF10075"/>
    </source>
</evidence>
<name>A0A9P7B3M2_RHOMI</name>
<reference evidence="5 6" key="1">
    <citation type="submission" date="2020-11" db="EMBL/GenBank/DDBJ databases">
        <title>Kefir isolates.</title>
        <authorList>
            <person name="Marcisauskas S."/>
            <person name="Kim Y."/>
            <person name="Blasche S."/>
        </authorList>
    </citation>
    <scope>NUCLEOTIDE SEQUENCE [LARGE SCALE GENOMIC DNA]</scope>
    <source>
        <strain evidence="5 6">KR</strain>
    </source>
</reference>
<dbReference type="HAMAP" id="MF_03010">
    <property type="entry name" value="eIF3k"/>
    <property type="match status" value="1"/>
</dbReference>
<dbReference type="GO" id="GO:0003743">
    <property type="term" value="F:translation initiation factor activity"/>
    <property type="evidence" value="ECO:0007669"/>
    <property type="project" value="UniProtKB-UniRule"/>
</dbReference>
<dbReference type="SUPFAM" id="SSF48371">
    <property type="entry name" value="ARM repeat"/>
    <property type="match status" value="1"/>
</dbReference>
<dbReference type="Pfam" id="PF10075">
    <property type="entry name" value="CSN8_PSD8_EIF3K"/>
    <property type="match status" value="1"/>
</dbReference>
<proteinExistence type="inferred from homology"/>
<dbReference type="GO" id="GO:0005852">
    <property type="term" value="C:eukaryotic translation initiation factor 3 complex"/>
    <property type="evidence" value="ECO:0007669"/>
    <property type="project" value="UniProtKB-UniRule"/>
</dbReference>
<dbReference type="GO" id="GO:0016282">
    <property type="term" value="C:eukaryotic 43S preinitiation complex"/>
    <property type="evidence" value="ECO:0007669"/>
    <property type="project" value="UniProtKB-UniRule"/>
</dbReference>
<dbReference type="InterPro" id="IPR036388">
    <property type="entry name" value="WH-like_DNA-bd_sf"/>
</dbReference>
<dbReference type="OrthoDB" id="337745at2759"/>
<feature type="region of interest" description="Disordered" evidence="2">
    <location>
        <begin position="67"/>
        <end position="94"/>
    </location>
</feature>
<dbReference type="Gene3D" id="1.25.40.250">
    <property type="entry name" value="ARM repeat, domain 1"/>
    <property type="match status" value="1"/>
</dbReference>